<gene>
    <name evidence="2" type="ORF">B0F90DRAFT_1816940</name>
</gene>
<accession>A0AAD4M4G8</accession>
<proteinExistence type="predicted"/>
<name>A0AAD4M4G8_9AGAM</name>
<sequence length="253" mass="28262">MSIKVPGAVLLPVGVQVRSQGSVVRRRVGCSQSGSRLQEVQSGFGLQVSGWRLVLEGRVIRRRHLWLSRGIRLVGQGFGQMGRVVIALRVRVSAVSRSFKPQSLKLWSARKVKVETVKDQSSHSIKANHRGPGSRLKVKAIKSKLIQDCQSELQELRSTFKRPTRAAVDVQEAHKSRGQHSRGPQEPRSTFKRPTRARSMFKRPTRAPVNVQEAHKLQEGHACKKRVEAVAIGPAGGLSFQYVLFKYMYSSVL</sequence>
<reference evidence="2" key="1">
    <citation type="journal article" date="2022" name="New Phytol.">
        <title>Evolutionary transition to the ectomycorrhizal habit in the genomes of a hyperdiverse lineage of mushroom-forming fungi.</title>
        <authorList>
            <person name="Looney B."/>
            <person name="Miyauchi S."/>
            <person name="Morin E."/>
            <person name="Drula E."/>
            <person name="Courty P.E."/>
            <person name="Kohler A."/>
            <person name="Kuo A."/>
            <person name="LaButti K."/>
            <person name="Pangilinan J."/>
            <person name="Lipzen A."/>
            <person name="Riley R."/>
            <person name="Andreopoulos W."/>
            <person name="He G."/>
            <person name="Johnson J."/>
            <person name="Nolan M."/>
            <person name="Tritt A."/>
            <person name="Barry K.W."/>
            <person name="Grigoriev I.V."/>
            <person name="Nagy L.G."/>
            <person name="Hibbett D."/>
            <person name="Henrissat B."/>
            <person name="Matheny P.B."/>
            <person name="Labbe J."/>
            <person name="Martin F.M."/>
        </authorList>
    </citation>
    <scope>NUCLEOTIDE SEQUENCE</scope>
    <source>
        <strain evidence="2">BPL690</strain>
    </source>
</reference>
<evidence type="ECO:0000256" key="1">
    <source>
        <dbReference type="SAM" id="MobiDB-lite"/>
    </source>
</evidence>
<dbReference type="EMBL" id="WTXG01000013">
    <property type="protein sequence ID" value="KAI0301734.1"/>
    <property type="molecule type" value="Genomic_DNA"/>
</dbReference>
<dbReference type="Proteomes" id="UP001203297">
    <property type="component" value="Unassembled WGS sequence"/>
</dbReference>
<protein>
    <submittedName>
        <fullName evidence="2">Uncharacterized protein</fullName>
    </submittedName>
</protein>
<dbReference type="AlphaFoldDB" id="A0AAD4M4G8"/>
<feature type="compositionally biased region" description="Basic residues" evidence="1">
    <location>
        <begin position="190"/>
        <end position="205"/>
    </location>
</feature>
<feature type="region of interest" description="Disordered" evidence="1">
    <location>
        <begin position="164"/>
        <end position="209"/>
    </location>
</feature>
<evidence type="ECO:0000313" key="3">
    <source>
        <dbReference type="Proteomes" id="UP001203297"/>
    </source>
</evidence>
<keyword evidence="3" id="KW-1185">Reference proteome</keyword>
<comment type="caution">
    <text evidence="2">The sequence shown here is derived from an EMBL/GenBank/DDBJ whole genome shotgun (WGS) entry which is preliminary data.</text>
</comment>
<evidence type="ECO:0000313" key="2">
    <source>
        <dbReference type="EMBL" id="KAI0301734.1"/>
    </source>
</evidence>
<organism evidence="2 3">
    <name type="scientific">Multifurca ochricompacta</name>
    <dbReference type="NCBI Taxonomy" id="376703"/>
    <lineage>
        <taxon>Eukaryota</taxon>
        <taxon>Fungi</taxon>
        <taxon>Dikarya</taxon>
        <taxon>Basidiomycota</taxon>
        <taxon>Agaricomycotina</taxon>
        <taxon>Agaricomycetes</taxon>
        <taxon>Russulales</taxon>
        <taxon>Russulaceae</taxon>
        <taxon>Multifurca</taxon>
    </lineage>
</organism>